<gene>
    <name evidence="1" type="ORF">Q4490_14265</name>
    <name evidence="2" type="ORF">Q8W30_08225</name>
</gene>
<protein>
    <recommendedName>
        <fullName evidence="5">VacJ</fullName>
    </recommendedName>
</protein>
<reference evidence="1" key="1">
    <citation type="submission" date="2023-07" db="EMBL/GenBank/DDBJ databases">
        <title>Genome content predicts the carbon catabolic preferences of heterotrophic bacteria.</title>
        <authorList>
            <person name="Gralka M."/>
        </authorList>
    </citation>
    <scope>NUCLEOTIDE SEQUENCE</scope>
    <source>
        <strain evidence="2">5G01</strain>
        <strain evidence="1">I2M16</strain>
    </source>
</reference>
<proteinExistence type="predicted"/>
<dbReference type="EMBL" id="JAUOPG010000010">
    <property type="protein sequence ID" value="MDO6454735.1"/>
    <property type="molecule type" value="Genomic_DNA"/>
</dbReference>
<sequence>MKLLNRSAITLLAKEPFARWIASLPEGDELNQPTSLEELRREGNIYLMTEAEHESDFAQVLVDEWDNLWRNELAAWDEFGDYWPSQRSLAVFKEWFEISHQVMAFDLSSEPLLVAKLD</sequence>
<accession>A0AAW7XKT7</accession>
<dbReference type="RefSeq" id="WP_075171874.1">
    <property type="nucleotide sequence ID" value="NZ_CAXHZV010000021.1"/>
</dbReference>
<evidence type="ECO:0000313" key="2">
    <source>
        <dbReference type="EMBL" id="MDP2522557.1"/>
    </source>
</evidence>
<evidence type="ECO:0008006" key="5">
    <source>
        <dbReference type="Google" id="ProtNLM"/>
    </source>
</evidence>
<dbReference type="AlphaFoldDB" id="A0AAW7XKT7"/>
<evidence type="ECO:0000313" key="1">
    <source>
        <dbReference type="EMBL" id="MDO6454735.1"/>
    </source>
</evidence>
<dbReference type="GeneID" id="89455894"/>
<dbReference type="Proteomes" id="UP001169862">
    <property type="component" value="Unassembled WGS sequence"/>
</dbReference>
<keyword evidence="4" id="KW-1185">Reference proteome</keyword>
<dbReference type="Proteomes" id="UP001177341">
    <property type="component" value="Unassembled WGS sequence"/>
</dbReference>
<dbReference type="EMBL" id="JAUYVO010000005">
    <property type="protein sequence ID" value="MDP2522557.1"/>
    <property type="molecule type" value="Genomic_DNA"/>
</dbReference>
<comment type="caution">
    <text evidence="1">The sequence shown here is derived from an EMBL/GenBank/DDBJ whole genome shotgun (WGS) entry which is preliminary data.</text>
</comment>
<name>A0AAW7XKT7_9GAMM</name>
<evidence type="ECO:0000313" key="4">
    <source>
        <dbReference type="Proteomes" id="UP001177341"/>
    </source>
</evidence>
<evidence type="ECO:0000313" key="3">
    <source>
        <dbReference type="Proteomes" id="UP001169862"/>
    </source>
</evidence>
<organism evidence="1 3">
    <name type="scientific">Neptunomonas phycophila</name>
    <dbReference type="NCBI Taxonomy" id="1572645"/>
    <lineage>
        <taxon>Bacteria</taxon>
        <taxon>Pseudomonadati</taxon>
        <taxon>Pseudomonadota</taxon>
        <taxon>Gammaproteobacteria</taxon>
        <taxon>Oceanospirillales</taxon>
        <taxon>Oceanospirillaceae</taxon>
        <taxon>Neptunomonas</taxon>
    </lineage>
</organism>